<sequence>MTDRTPFVRGMTTRAPDELALRPDDDGIDACIGMSITPEGEPVPHVHLVFRDPLAGPINIALDVRLGHAERIHGQLQRLLAAVYQPDEHPEDAAQMETLLHDLIQRAKGRNQ</sequence>
<gene>
    <name evidence="1" type="ORF">MU0053_003001</name>
</gene>
<organism evidence="1 2">
    <name type="scientific">[Mycobacterium] burgundiense</name>
    <dbReference type="NCBI Taxonomy" id="3064286"/>
    <lineage>
        <taxon>Bacteria</taxon>
        <taxon>Bacillati</taxon>
        <taxon>Actinomycetota</taxon>
        <taxon>Actinomycetes</taxon>
        <taxon>Mycobacteriales</taxon>
        <taxon>Mycobacteriaceae</taxon>
        <taxon>Mycolicibacterium</taxon>
    </lineage>
</organism>
<evidence type="ECO:0000313" key="2">
    <source>
        <dbReference type="Proteomes" id="UP001190465"/>
    </source>
</evidence>
<keyword evidence="2" id="KW-1185">Reference proteome</keyword>
<name>A0ABM9LW61_9MYCO</name>
<dbReference type="RefSeq" id="WP_308478427.1">
    <property type="nucleotide sequence ID" value="NZ_OY726397.1"/>
</dbReference>
<protein>
    <submittedName>
        <fullName evidence="1">Uncharacterized protein</fullName>
    </submittedName>
</protein>
<dbReference type="Proteomes" id="UP001190465">
    <property type="component" value="Chromosome"/>
</dbReference>
<accession>A0ABM9LW61</accession>
<dbReference type="EMBL" id="OY726397">
    <property type="protein sequence ID" value="CAJ1505684.1"/>
    <property type="molecule type" value="Genomic_DNA"/>
</dbReference>
<proteinExistence type="predicted"/>
<reference evidence="1 2" key="1">
    <citation type="submission" date="2023-08" db="EMBL/GenBank/DDBJ databases">
        <authorList>
            <person name="Folkvardsen B D."/>
            <person name="Norman A."/>
        </authorList>
    </citation>
    <scope>NUCLEOTIDE SEQUENCE [LARGE SCALE GENOMIC DNA]</scope>
    <source>
        <strain evidence="1 2">Mu0053</strain>
    </source>
</reference>
<evidence type="ECO:0000313" key="1">
    <source>
        <dbReference type="EMBL" id="CAJ1505684.1"/>
    </source>
</evidence>